<dbReference type="Proteomes" id="UP001476798">
    <property type="component" value="Unassembled WGS sequence"/>
</dbReference>
<keyword evidence="3" id="KW-1185">Reference proteome</keyword>
<dbReference type="InterPro" id="IPR011990">
    <property type="entry name" value="TPR-like_helical_dom_sf"/>
</dbReference>
<evidence type="ECO:0000256" key="1">
    <source>
        <dbReference type="SAM" id="MobiDB-lite"/>
    </source>
</evidence>
<protein>
    <submittedName>
        <fullName evidence="2">Uncharacterized protein</fullName>
    </submittedName>
</protein>
<dbReference type="EMBL" id="JAHRIO010063803">
    <property type="protein sequence ID" value="MEQ2179728.1"/>
    <property type="molecule type" value="Genomic_DNA"/>
</dbReference>
<reference evidence="2 3" key="1">
    <citation type="submission" date="2021-06" db="EMBL/GenBank/DDBJ databases">
        <authorList>
            <person name="Palmer J.M."/>
        </authorList>
    </citation>
    <scope>NUCLEOTIDE SEQUENCE [LARGE SCALE GENOMIC DNA]</scope>
    <source>
        <strain evidence="2 3">GA_2019</strain>
        <tissue evidence="2">Muscle</tissue>
    </source>
</reference>
<gene>
    <name evidence="2" type="ORF">GOODEAATRI_028147</name>
</gene>
<comment type="caution">
    <text evidence="2">The sequence shown here is derived from an EMBL/GenBank/DDBJ whole genome shotgun (WGS) entry which is preliminary data.</text>
</comment>
<organism evidence="2 3">
    <name type="scientific">Goodea atripinnis</name>
    <dbReference type="NCBI Taxonomy" id="208336"/>
    <lineage>
        <taxon>Eukaryota</taxon>
        <taxon>Metazoa</taxon>
        <taxon>Chordata</taxon>
        <taxon>Craniata</taxon>
        <taxon>Vertebrata</taxon>
        <taxon>Euteleostomi</taxon>
        <taxon>Actinopterygii</taxon>
        <taxon>Neopterygii</taxon>
        <taxon>Teleostei</taxon>
        <taxon>Neoteleostei</taxon>
        <taxon>Acanthomorphata</taxon>
        <taxon>Ovalentaria</taxon>
        <taxon>Atherinomorphae</taxon>
        <taxon>Cyprinodontiformes</taxon>
        <taxon>Goodeidae</taxon>
        <taxon>Goodea</taxon>
    </lineage>
</organism>
<name>A0ABV0P8G7_9TELE</name>
<sequence>MKNENVESLLLSLEQAASYYASAVALSPRNARLHFLLGLVLEEQHNATEIYGLQRKALDKEYHLLKEQGQSIKSDYVQTLYMWLSKNAGKGRSREALQHIQTGLALRPLHPALRSALRSPVKAITLMTVINGISTALTGLALLQQEQKACEGTEKEAALFLHQGLEHFQGEGWAKATIDRQSLVQKRCQALTALISLTAISPCQELLDMQERKWWQEHLEAQNKEAATHPSSQCMTKRGAMQARGGPNQGRASVSKPSPGAMAAPVRGGNMAQLPTKTLTVKYAFSYCWLWMFLVCTPHL</sequence>
<dbReference type="Gene3D" id="1.25.40.10">
    <property type="entry name" value="Tetratricopeptide repeat domain"/>
    <property type="match status" value="1"/>
</dbReference>
<evidence type="ECO:0000313" key="2">
    <source>
        <dbReference type="EMBL" id="MEQ2179728.1"/>
    </source>
</evidence>
<feature type="region of interest" description="Disordered" evidence="1">
    <location>
        <begin position="225"/>
        <end position="264"/>
    </location>
</feature>
<proteinExistence type="predicted"/>
<dbReference type="SUPFAM" id="SSF48452">
    <property type="entry name" value="TPR-like"/>
    <property type="match status" value="1"/>
</dbReference>
<accession>A0ABV0P8G7</accession>
<evidence type="ECO:0000313" key="3">
    <source>
        <dbReference type="Proteomes" id="UP001476798"/>
    </source>
</evidence>